<reference evidence="2" key="1">
    <citation type="submission" date="2014-06" db="EMBL/GenBank/DDBJ databases">
        <title>Molecular and ecological studies on carbamate pesticide degrading bacteria isolated from agricultural soils.</title>
        <authorList>
            <person name="Kim D.-U."/>
            <person name="Ka J.-O."/>
        </authorList>
    </citation>
    <scope>NUCLEOTIDE SEQUENCE</scope>
    <source>
        <strain evidence="2">JE1</strain>
        <plasmid evidence="2">pJE1</plasmid>
    </source>
</reference>
<evidence type="ECO:0000313" key="2">
    <source>
        <dbReference type="EMBL" id="AJW29639.1"/>
    </source>
</evidence>
<accession>A0A0D4ZZT4</accession>
<dbReference type="EMBL" id="KM017071">
    <property type="protein sequence ID" value="AJW29639.1"/>
    <property type="molecule type" value="Genomic_DNA"/>
</dbReference>
<protein>
    <submittedName>
        <fullName evidence="2">Uncharacterized protein</fullName>
    </submittedName>
</protein>
<gene>
    <name evidence="2" type="ORF">pJE1_217</name>
</gene>
<organism evidence="2">
    <name type="scientific">Sphingomonas sp. JE1</name>
    <dbReference type="NCBI Taxonomy" id="1628059"/>
    <lineage>
        <taxon>Bacteria</taxon>
        <taxon>Pseudomonadati</taxon>
        <taxon>Pseudomonadota</taxon>
        <taxon>Alphaproteobacteria</taxon>
        <taxon>Sphingomonadales</taxon>
        <taxon>Sphingomonadaceae</taxon>
        <taxon>Sphingomonas</taxon>
    </lineage>
</organism>
<name>A0A0D4ZZT4_9SPHN</name>
<sequence>MPTPEALQLEQGEEAKPPRPATNVAIGNGPAAIVATLLYARRR</sequence>
<feature type="region of interest" description="Disordered" evidence="1">
    <location>
        <begin position="1"/>
        <end position="24"/>
    </location>
</feature>
<dbReference type="AlphaFoldDB" id="A0A0D4ZZT4"/>
<evidence type="ECO:0000256" key="1">
    <source>
        <dbReference type="SAM" id="MobiDB-lite"/>
    </source>
</evidence>
<proteinExistence type="predicted"/>
<geneLocation type="plasmid" evidence="2">
    <name>pJE1</name>
</geneLocation>
<keyword evidence="2" id="KW-0614">Plasmid</keyword>